<organism evidence="4">
    <name type="scientific">Drosophila grimshawi</name>
    <name type="common">Hawaiian fruit fly</name>
    <name type="synonym">Idiomyia grimshawi</name>
    <dbReference type="NCBI Taxonomy" id="7222"/>
    <lineage>
        <taxon>Eukaryota</taxon>
        <taxon>Metazoa</taxon>
        <taxon>Ecdysozoa</taxon>
        <taxon>Arthropoda</taxon>
        <taxon>Hexapoda</taxon>
        <taxon>Insecta</taxon>
        <taxon>Pterygota</taxon>
        <taxon>Neoptera</taxon>
        <taxon>Endopterygota</taxon>
        <taxon>Diptera</taxon>
        <taxon>Brachycera</taxon>
        <taxon>Muscomorpha</taxon>
        <taxon>Ephydroidea</taxon>
        <taxon>Drosophilidae</taxon>
        <taxon>Drosophila</taxon>
        <taxon>Hawaiian Drosophila</taxon>
    </lineage>
</organism>
<dbReference type="PhylomeDB" id="B4J3C4"/>
<proteinExistence type="inferred from homology"/>
<comment type="similarity">
    <text evidence="1">Belongs to the actin family.</text>
</comment>
<protein>
    <submittedName>
        <fullName evidence="3">GH14798</fullName>
    </submittedName>
</protein>
<dbReference type="EMBL" id="CH916366">
    <property type="protein sequence ID" value="EDV97223.1"/>
    <property type="molecule type" value="Genomic_DNA"/>
</dbReference>
<dbReference type="eggNOG" id="KOG0797">
    <property type="taxonomic scope" value="Eukaryota"/>
</dbReference>
<dbReference type="Proteomes" id="UP000001070">
    <property type="component" value="Unassembled WGS sequence"/>
</dbReference>
<dbReference type="InterPro" id="IPR043129">
    <property type="entry name" value="ATPase_NBD"/>
</dbReference>
<keyword evidence="4" id="KW-1185">Reference proteome</keyword>
<dbReference type="Pfam" id="PF00022">
    <property type="entry name" value="Actin"/>
    <property type="match status" value="2"/>
</dbReference>
<evidence type="ECO:0000256" key="1">
    <source>
        <dbReference type="RuleBase" id="RU000487"/>
    </source>
</evidence>
<reference evidence="3 4" key="1">
    <citation type="journal article" date="2007" name="Nature">
        <title>Evolution of genes and genomes on the Drosophila phylogeny.</title>
        <authorList>
            <consortium name="Drosophila 12 Genomes Consortium"/>
            <person name="Clark A.G."/>
            <person name="Eisen M.B."/>
            <person name="Smith D.R."/>
            <person name="Bergman C.M."/>
            <person name="Oliver B."/>
            <person name="Markow T.A."/>
            <person name="Kaufman T.C."/>
            <person name="Kellis M."/>
            <person name="Gelbart W."/>
            <person name="Iyer V.N."/>
            <person name="Pollard D.A."/>
            <person name="Sackton T.B."/>
            <person name="Larracuente A.M."/>
            <person name="Singh N.D."/>
            <person name="Abad J.P."/>
            <person name="Abt D.N."/>
            <person name="Adryan B."/>
            <person name="Aguade M."/>
            <person name="Akashi H."/>
            <person name="Anderson W.W."/>
            <person name="Aquadro C.F."/>
            <person name="Ardell D.H."/>
            <person name="Arguello R."/>
            <person name="Artieri C.G."/>
            <person name="Barbash D.A."/>
            <person name="Barker D."/>
            <person name="Barsanti P."/>
            <person name="Batterham P."/>
            <person name="Batzoglou S."/>
            <person name="Begun D."/>
            <person name="Bhutkar A."/>
            <person name="Blanco E."/>
            <person name="Bosak S.A."/>
            <person name="Bradley R.K."/>
            <person name="Brand A.D."/>
            <person name="Brent M.R."/>
            <person name="Brooks A.N."/>
            <person name="Brown R.H."/>
            <person name="Butlin R.K."/>
            <person name="Caggese C."/>
            <person name="Calvi B.R."/>
            <person name="Bernardo de Carvalho A."/>
            <person name="Caspi A."/>
            <person name="Castrezana S."/>
            <person name="Celniker S.E."/>
            <person name="Chang J.L."/>
            <person name="Chapple C."/>
            <person name="Chatterji S."/>
            <person name="Chinwalla A."/>
            <person name="Civetta A."/>
            <person name="Clifton S.W."/>
            <person name="Comeron J.M."/>
            <person name="Costello J.C."/>
            <person name="Coyne J.A."/>
            <person name="Daub J."/>
            <person name="David R.G."/>
            <person name="Delcher A.L."/>
            <person name="Delehaunty K."/>
            <person name="Do C.B."/>
            <person name="Ebling H."/>
            <person name="Edwards K."/>
            <person name="Eickbush T."/>
            <person name="Evans J.D."/>
            <person name="Filipski A."/>
            <person name="Findeiss S."/>
            <person name="Freyhult E."/>
            <person name="Fulton L."/>
            <person name="Fulton R."/>
            <person name="Garcia A.C."/>
            <person name="Gardiner A."/>
            <person name="Garfield D.A."/>
            <person name="Garvin B.E."/>
            <person name="Gibson G."/>
            <person name="Gilbert D."/>
            <person name="Gnerre S."/>
            <person name="Godfrey J."/>
            <person name="Good R."/>
            <person name="Gotea V."/>
            <person name="Gravely B."/>
            <person name="Greenberg A.J."/>
            <person name="Griffiths-Jones S."/>
            <person name="Gross S."/>
            <person name="Guigo R."/>
            <person name="Gustafson E.A."/>
            <person name="Haerty W."/>
            <person name="Hahn M.W."/>
            <person name="Halligan D.L."/>
            <person name="Halpern A.L."/>
            <person name="Halter G.M."/>
            <person name="Han M.V."/>
            <person name="Heger A."/>
            <person name="Hillier L."/>
            <person name="Hinrichs A.S."/>
            <person name="Holmes I."/>
            <person name="Hoskins R.A."/>
            <person name="Hubisz M.J."/>
            <person name="Hultmark D."/>
            <person name="Huntley M.A."/>
            <person name="Jaffe D.B."/>
            <person name="Jagadeeshan S."/>
            <person name="Jeck W.R."/>
            <person name="Johnson J."/>
            <person name="Jones C.D."/>
            <person name="Jordan W.C."/>
            <person name="Karpen G.H."/>
            <person name="Kataoka E."/>
            <person name="Keightley P.D."/>
            <person name="Kheradpour P."/>
            <person name="Kirkness E.F."/>
            <person name="Koerich L.B."/>
            <person name="Kristiansen K."/>
            <person name="Kudrna D."/>
            <person name="Kulathinal R.J."/>
            <person name="Kumar S."/>
            <person name="Kwok R."/>
            <person name="Lander E."/>
            <person name="Langley C.H."/>
            <person name="Lapoint R."/>
            <person name="Lazzaro B.P."/>
            <person name="Lee S.J."/>
            <person name="Levesque L."/>
            <person name="Li R."/>
            <person name="Lin C.F."/>
            <person name="Lin M.F."/>
            <person name="Lindblad-Toh K."/>
            <person name="Llopart A."/>
            <person name="Long M."/>
            <person name="Low L."/>
            <person name="Lozovsky E."/>
            <person name="Lu J."/>
            <person name="Luo M."/>
            <person name="Machado C.A."/>
            <person name="Makalowski W."/>
            <person name="Marzo M."/>
            <person name="Matsuda M."/>
            <person name="Matzkin L."/>
            <person name="McAllister B."/>
            <person name="McBride C.S."/>
            <person name="McKernan B."/>
            <person name="McKernan K."/>
            <person name="Mendez-Lago M."/>
            <person name="Minx P."/>
            <person name="Mollenhauer M.U."/>
            <person name="Montooth K."/>
            <person name="Mount S.M."/>
            <person name="Mu X."/>
            <person name="Myers E."/>
            <person name="Negre B."/>
            <person name="Newfeld S."/>
            <person name="Nielsen R."/>
            <person name="Noor M.A."/>
            <person name="O'Grady P."/>
            <person name="Pachter L."/>
            <person name="Papaceit M."/>
            <person name="Parisi M.J."/>
            <person name="Parisi M."/>
            <person name="Parts L."/>
            <person name="Pedersen J.S."/>
            <person name="Pesole G."/>
            <person name="Phillippy A.M."/>
            <person name="Ponting C.P."/>
            <person name="Pop M."/>
            <person name="Porcelli D."/>
            <person name="Powell J.R."/>
            <person name="Prohaska S."/>
            <person name="Pruitt K."/>
            <person name="Puig M."/>
            <person name="Quesneville H."/>
            <person name="Ram K.R."/>
            <person name="Rand D."/>
            <person name="Rasmussen M.D."/>
            <person name="Reed L.K."/>
            <person name="Reenan R."/>
            <person name="Reily A."/>
            <person name="Remington K.A."/>
            <person name="Rieger T.T."/>
            <person name="Ritchie M.G."/>
            <person name="Robin C."/>
            <person name="Rogers Y.H."/>
            <person name="Rohde C."/>
            <person name="Rozas J."/>
            <person name="Rubenfield M.J."/>
            <person name="Ruiz A."/>
            <person name="Russo S."/>
            <person name="Salzberg S.L."/>
            <person name="Sanchez-Gracia A."/>
            <person name="Saranga D.J."/>
            <person name="Sato H."/>
            <person name="Schaeffer S.W."/>
            <person name="Schatz M.C."/>
            <person name="Schlenke T."/>
            <person name="Schwartz R."/>
            <person name="Segarra C."/>
            <person name="Singh R.S."/>
            <person name="Sirot L."/>
            <person name="Sirota M."/>
            <person name="Sisneros N.B."/>
            <person name="Smith C.D."/>
            <person name="Smith T.F."/>
            <person name="Spieth J."/>
            <person name="Stage D.E."/>
            <person name="Stark A."/>
            <person name="Stephan W."/>
            <person name="Strausberg R.L."/>
            <person name="Strempel S."/>
            <person name="Sturgill D."/>
            <person name="Sutton G."/>
            <person name="Sutton G.G."/>
            <person name="Tao W."/>
            <person name="Teichmann S."/>
            <person name="Tobari Y.N."/>
            <person name="Tomimura Y."/>
            <person name="Tsolas J.M."/>
            <person name="Valente V.L."/>
            <person name="Venter E."/>
            <person name="Venter J.C."/>
            <person name="Vicario S."/>
            <person name="Vieira F.G."/>
            <person name="Vilella A.J."/>
            <person name="Villasante A."/>
            <person name="Walenz B."/>
            <person name="Wang J."/>
            <person name="Wasserman M."/>
            <person name="Watts T."/>
            <person name="Wilson D."/>
            <person name="Wilson R.K."/>
            <person name="Wing R.A."/>
            <person name="Wolfner M.F."/>
            <person name="Wong A."/>
            <person name="Wong G.K."/>
            <person name="Wu C.I."/>
            <person name="Wu G."/>
            <person name="Yamamoto D."/>
            <person name="Yang H.P."/>
            <person name="Yang S.P."/>
            <person name="Yorke J.A."/>
            <person name="Yoshida K."/>
            <person name="Zdobnov E."/>
            <person name="Zhang P."/>
            <person name="Zhang Y."/>
            <person name="Zimin A.V."/>
            <person name="Baldwin J."/>
            <person name="Abdouelleil A."/>
            <person name="Abdulkadir J."/>
            <person name="Abebe A."/>
            <person name="Abera B."/>
            <person name="Abreu J."/>
            <person name="Acer S.C."/>
            <person name="Aftuck L."/>
            <person name="Alexander A."/>
            <person name="An P."/>
            <person name="Anderson E."/>
            <person name="Anderson S."/>
            <person name="Arachi H."/>
            <person name="Azer M."/>
            <person name="Bachantsang P."/>
            <person name="Barry A."/>
            <person name="Bayul T."/>
            <person name="Berlin A."/>
            <person name="Bessette D."/>
            <person name="Bloom T."/>
            <person name="Blye J."/>
            <person name="Boguslavskiy L."/>
            <person name="Bonnet C."/>
            <person name="Boukhgalter B."/>
            <person name="Bourzgui I."/>
            <person name="Brown A."/>
            <person name="Cahill P."/>
            <person name="Channer S."/>
            <person name="Cheshatsang Y."/>
            <person name="Chuda L."/>
            <person name="Citroen M."/>
            <person name="Collymore A."/>
            <person name="Cooke P."/>
            <person name="Costello M."/>
            <person name="D'Aco K."/>
            <person name="Daza R."/>
            <person name="De Haan G."/>
            <person name="DeGray S."/>
            <person name="DeMaso C."/>
            <person name="Dhargay N."/>
            <person name="Dooley K."/>
            <person name="Dooley E."/>
            <person name="Doricent M."/>
            <person name="Dorje P."/>
            <person name="Dorjee K."/>
            <person name="Dupes A."/>
            <person name="Elong R."/>
            <person name="Falk J."/>
            <person name="Farina A."/>
            <person name="Faro S."/>
            <person name="Ferguson D."/>
            <person name="Fisher S."/>
            <person name="Foley C.D."/>
            <person name="Franke A."/>
            <person name="Friedrich D."/>
            <person name="Gadbois L."/>
            <person name="Gearin G."/>
            <person name="Gearin C.R."/>
            <person name="Giannoukos G."/>
            <person name="Goode T."/>
            <person name="Graham J."/>
            <person name="Grandbois E."/>
            <person name="Grewal S."/>
            <person name="Gyaltsen K."/>
            <person name="Hafez N."/>
            <person name="Hagos B."/>
            <person name="Hall J."/>
            <person name="Henson C."/>
            <person name="Hollinger A."/>
            <person name="Honan T."/>
            <person name="Huard M.D."/>
            <person name="Hughes L."/>
            <person name="Hurhula B."/>
            <person name="Husby M.E."/>
            <person name="Kamat A."/>
            <person name="Kanga B."/>
            <person name="Kashin S."/>
            <person name="Khazanovich D."/>
            <person name="Kisner P."/>
            <person name="Lance K."/>
            <person name="Lara M."/>
            <person name="Lee W."/>
            <person name="Lennon N."/>
            <person name="Letendre F."/>
            <person name="LeVine R."/>
            <person name="Lipovsky A."/>
            <person name="Liu X."/>
            <person name="Liu J."/>
            <person name="Liu S."/>
            <person name="Lokyitsang T."/>
            <person name="Lokyitsang Y."/>
            <person name="Lubonja R."/>
            <person name="Lui A."/>
            <person name="MacDonald P."/>
            <person name="Magnisalis V."/>
            <person name="Maru K."/>
            <person name="Matthews C."/>
            <person name="McCusker W."/>
            <person name="McDonough S."/>
            <person name="Mehta T."/>
            <person name="Meldrim J."/>
            <person name="Meneus L."/>
            <person name="Mihai O."/>
            <person name="Mihalev A."/>
            <person name="Mihova T."/>
            <person name="Mittelman R."/>
            <person name="Mlenga V."/>
            <person name="Montmayeur A."/>
            <person name="Mulrain L."/>
            <person name="Navidi A."/>
            <person name="Naylor J."/>
            <person name="Negash T."/>
            <person name="Nguyen T."/>
            <person name="Nguyen N."/>
            <person name="Nicol R."/>
            <person name="Norbu C."/>
            <person name="Norbu N."/>
            <person name="Novod N."/>
            <person name="O'Neill B."/>
            <person name="Osman S."/>
            <person name="Markiewicz E."/>
            <person name="Oyono O.L."/>
            <person name="Patti C."/>
            <person name="Phunkhang P."/>
            <person name="Pierre F."/>
            <person name="Priest M."/>
            <person name="Raghuraman S."/>
            <person name="Rege F."/>
            <person name="Reyes R."/>
            <person name="Rise C."/>
            <person name="Rogov P."/>
            <person name="Ross K."/>
            <person name="Ryan E."/>
            <person name="Settipalli S."/>
            <person name="Shea T."/>
            <person name="Sherpa N."/>
            <person name="Shi L."/>
            <person name="Shih D."/>
            <person name="Sparrow T."/>
            <person name="Spaulding J."/>
            <person name="Stalker J."/>
            <person name="Stange-Thomann N."/>
            <person name="Stavropoulos S."/>
            <person name="Stone C."/>
            <person name="Strader C."/>
            <person name="Tesfaye S."/>
            <person name="Thomson T."/>
            <person name="Thoulutsang Y."/>
            <person name="Thoulutsang D."/>
            <person name="Topham K."/>
            <person name="Topping I."/>
            <person name="Tsamla T."/>
            <person name="Vassiliev H."/>
            <person name="Vo A."/>
            <person name="Wangchuk T."/>
            <person name="Wangdi T."/>
            <person name="Weiand M."/>
            <person name="Wilkinson J."/>
            <person name="Wilson A."/>
            <person name="Yadav S."/>
            <person name="Young G."/>
            <person name="Yu Q."/>
            <person name="Zembek L."/>
            <person name="Zhong D."/>
            <person name="Zimmer A."/>
            <person name="Zwirko Z."/>
            <person name="Jaffe D.B."/>
            <person name="Alvarez P."/>
            <person name="Brockman W."/>
            <person name="Butler J."/>
            <person name="Chin C."/>
            <person name="Gnerre S."/>
            <person name="Grabherr M."/>
            <person name="Kleber M."/>
            <person name="Mauceli E."/>
            <person name="MacCallum I."/>
        </authorList>
    </citation>
    <scope>NUCLEOTIDE SEQUENCE [LARGE SCALE GENOMIC DNA]</scope>
    <source>
        <strain evidence="4">Tucson 15287-2541.00</strain>
    </source>
</reference>
<dbReference type="OMA" id="AYKCMWA"/>
<name>B4J3C4_DROGR</name>
<feature type="compositionally biased region" description="Low complexity" evidence="2">
    <location>
        <begin position="462"/>
        <end position="486"/>
    </location>
</feature>
<dbReference type="Gene3D" id="3.30.420.40">
    <property type="match status" value="2"/>
</dbReference>
<dbReference type="SMR" id="B4J3C4"/>
<dbReference type="InParanoid" id="B4J3C4"/>
<dbReference type="SUPFAM" id="SSF53067">
    <property type="entry name" value="Actin-like ATPase domain"/>
    <property type="match status" value="2"/>
</dbReference>
<dbReference type="Gene3D" id="3.90.640.10">
    <property type="entry name" value="Actin, Chain A, domain 4"/>
    <property type="match status" value="1"/>
</dbReference>
<evidence type="ECO:0000313" key="4">
    <source>
        <dbReference type="Proteomes" id="UP000001070"/>
    </source>
</evidence>
<dbReference type="HOGENOM" id="CLU_006974_1_0_1"/>
<feature type="region of interest" description="Disordered" evidence="2">
    <location>
        <begin position="1"/>
        <end position="20"/>
    </location>
</feature>
<dbReference type="CDD" id="cd10206">
    <property type="entry name" value="ASKHA_NBD_Arp8-like"/>
    <property type="match status" value="1"/>
</dbReference>
<evidence type="ECO:0000256" key="2">
    <source>
        <dbReference type="SAM" id="MobiDB-lite"/>
    </source>
</evidence>
<dbReference type="STRING" id="7222.B4J3C4"/>
<accession>B4J3C4</accession>
<dbReference type="SMART" id="SM00268">
    <property type="entry name" value="ACTIN"/>
    <property type="match status" value="1"/>
</dbReference>
<evidence type="ECO:0000313" key="3">
    <source>
        <dbReference type="EMBL" id="EDV97223.1"/>
    </source>
</evidence>
<dbReference type="OrthoDB" id="5572108at2759"/>
<gene>
    <name evidence="3" type="primary">Dgri\GH14798</name>
    <name evidence="3" type="ORF">Dgri_GH14798</name>
</gene>
<dbReference type="FunCoup" id="B4J3C4">
    <property type="interactions" value="2066"/>
</dbReference>
<dbReference type="KEGG" id="dgr:6556896"/>
<sequence>MQRSRASSTSSGRAPLTAQPLGQPLEVPKIIIIHPGSQHLRIGRAADLNPLTMLHAVAYRRRQTLDAPHHDPLLPPLDNVHADRLQLEFEEQRLAVSRILQHCIVDEQNRLRVATPPQQLAHFNRSSAAEKIPSPMPSEEMQSDAVDVLYDEQILRLNASDALNYDIHFPIRRGELNVHGQQGGSLQATLSHLERIWCHALEQRLGIPRRELSTHSAVLVVNDVYVRRHLREAMTLLLQRMGFQRCFLVQDSVAATYGAGVGYGCVVDIGAQKTSIACIEDGISQLDARVRLDYGGGDIDQVLLMLLRKCGFPYRECSVHKSYVDAQLLDDLKERFCHLNASVCGAQEKHFTLRQASGQWVRYTLQVGDEVIMAPLALFHTELLNITGKSRAVHTQQSVQEQYDCEDCFDAEYLRETGRRNGVRAVDLPMPNSNMLKHAQVPITADDEELLIVVDQEEMPPNSNSNSNSQQQQQNQQQQQASSKSNNSWYYNAGGQVVPLDQAIIRAIGRCGSYETRRKMFGAILLVGSSAKMRGLAAWLEQRICQQMPPGHEVNVFLKGMDVGMVAWKGAAIMSVLESARELWISQREWQRYGLRILRERSPFLW</sequence>
<feature type="region of interest" description="Disordered" evidence="2">
    <location>
        <begin position="458"/>
        <end position="486"/>
    </location>
</feature>
<dbReference type="AlphaFoldDB" id="B4J3C4"/>
<dbReference type="InterPro" id="IPR004000">
    <property type="entry name" value="Actin"/>
</dbReference>
<dbReference type="PANTHER" id="PTHR11937">
    <property type="entry name" value="ACTIN"/>
    <property type="match status" value="1"/>
</dbReference>
<feature type="compositionally biased region" description="Low complexity" evidence="2">
    <location>
        <begin position="1"/>
        <end position="14"/>
    </location>
</feature>